<dbReference type="EMBL" id="GACK01006646">
    <property type="protein sequence ID" value="JAA58388.1"/>
    <property type="molecule type" value="mRNA"/>
</dbReference>
<reference evidence="2" key="2">
    <citation type="journal article" date="2015" name="J. Proteomics">
        <title>Sexual differences in the sialomes of the zebra tick, Rhipicephalus pulchellus.</title>
        <authorList>
            <person name="Tan A.W."/>
            <person name="Francischetti I.M."/>
            <person name="Slovak M."/>
            <person name="Kini R.M."/>
            <person name="Ribeiro J.M."/>
        </authorList>
    </citation>
    <scope>NUCLEOTIDE SEQUENCE</scope>
    <source>
        <tissue evidence="2">Salivary gland</tissue>
    </source>
</reference>
<feature type="compositionally biased region" description="Polar residues" evidence="1">
    <location>
        <begin position="116"/>
        <end position="130"/>
    </location>
</feature>
<organism evidence="2">
    <name type="scientific">Rhipicephalus pulchellus</name>
    <name type="common">Yellow backed tick</name>
    <name type="synonym">Dermacentor pulchellus</name>
    <dbReference type="NCBI Taxonomy" id="72859"/>
    <lineage>
        <taxon>Eukaryota</taxon>
        <taxon>Metazoa</taxon>
        <taxon>Ecdysozoa</taxon>
        <taxon>Arthropoda</taxon>
        <taxon>Chelicerata</taxon>
        <taxon>Arachnida</taxon>
        <taxon>Acari</taxon>
        <taxon>Parasitiformes</taxon>
        <taxon>Ixodida</taxon>
        <taxon>Ixodoidea</taxon>
        <taxon>Ixodidae</taxon>
        <taxon>Rhipicephalinae</taxon>
        <taxon>Rhipicephalus</taxon>
        <taxon>Rhipicephalus</taxon>
    </lineage>
</organism>
<feature type="region of interest" description="Disordered" evidence="1">
    <location>
        <begin position="105"/>
        <end position="130"/>
    </location>
</feature>
<dbReference type="Gene3D" id="1.20.58.2220">
    <property type="entry name" value="Formin, FH2 domain"/>
    <property type="match status" value="1"/>
</dbReference>
<evidence type="ECO:0000313" key="2">
    <source>
        <dbReference type="EMBL" id="JAA58388.1"/>
    </source>
</evidence>
<dbReference type="FunFam" id="1.20.58.2220:FF:000036">
    <property type="entry name" value="Formin, putative"/>
    <property type="match status" value="1"/>
</dbReference>
<protein>
    <submittedName>
        <fullName evidence="2">Putative formin</fullName>
    </submittedName>
</protein>
<evidence type="ECO:0000256" key="1">
    <source>
        <dbReference type="SAM" id="MobiDB-lite"/>
    </source>
</evidence>
<name>L7M5F1_RHIPC</name>
<reference evidence="2" key="1">
    <citation type="submission" date="2012-11" db="EMBL/GenBank/DDBJ databases">
        <authorList>
            <person name="Lucero-Rivera Y.E."/>
            <person name="Tovar-Ramirez D."/>
        </authorList>
    </citation>
    <scope>NUCLEOTIDE SEQUENCE</scope>
    <source>
        <tissue evidence="2">Salivary gland</tissue>
    </source>
</reference>
<proteinExistence type="evidence at transcript level"/>
<dbReference type="InterPro" id="IPR042201">
    <property type="entry name" value="FH2_Formin_sf"/>
</dbReference>
<dbReference type="AlphaFoldDB" id="L7M5F1"/>
<sequence>MTTFLQKAHQEQKEQEENLEETRIKFLETKEYFLLQPKSKNESEWPKELFTPWVPFCNDFKNIWKKEVQRKIKLDLEAARKKVKDLQEAKKSSVMSEVVKVRTSKPSGLKAKMTKRMQQLGQSFPSPGAP</sequence>
<accession>L7M5F1</accession>
<dbReference type="SUPFAM" id="SSF101447">
    <property type="entry name" value="Formin homology 2 domain (FH2 domain)"/>
    <property type="match status" value="1"/>
</dbReference>